<dbReference type="EMBL" id="CP002013">
    <property type="protein sequence ID" value="ADG14549.1"/>
    <property type="molecule type" value="Genomic_DNA"/>
</dbReference>
<evidence type="ECO:0000313" key="3">
    <source>
        <dbReference type="Proteomes" id="UP000002190"/>
    </source>
</evidence>
<name>D5WBZ4_PARAM</name>
<accession>D5WBZ4</accession>
<feature type="domain" description="HTH" evidence="1">
    <location>
        <begin position="848"/>
        <end position="913"/>
    </location>
</feature>
<dbReference type="KEGG" id="bge:BC1002_0448"/>
<reference evidence="2 3" key="2">
    <citation type="journal article" date="2012" name="J. Bacteriol.">
        <title>Genome Sequences of Burkholderia sp. Strains CCGE1002 and H160, Isolated from Legume Nodules in Mexico and Brazil.</title>
        <authorList>
            <person name="Ormeno-Orrillo E."/>
            <person name="Rogel M.A."/>
            <person name="Chueire L.M."/>
            <person name="Tiedje J.M."/>
            <person name="Martinez-Romero E."/>
            <person name="Hungria M."/>
        </authorList>
    </citation>
    <scope>NUCLEOTIDE SEQUENCE [LARGE SCALE GENOMIC DNA]</scope>
    <source>
        <strain evidence="2 3">CCGE1002</strain>
    </source>
</reference>
<sequence>MIGVPAAIKALVTQAASWLKPKVIARAKALRAEHTAYRSGKPADSIGMYESFNRTYERLLATDSTSQHDSPSFLTRVESLAVVAIHLRSPSVQRWLALSETKASIFTLAEFRIYSQAPDGASIRAGLADAYARETGEAANLADGAINSVIDALVQSYNSGLEDQSALVIGAVTGQLRVESKAVRGDLSSVKVQLQEIAQTVEALPTTTAEPLATREVERQLDAILKTRTFDEQAVTRIRALAEAVLGGNLREASSEQKQAVFLWATRLLAADRASTDDVRKYFSLVEGDETSSRYLVTKAMVLECTGHADEALRLIRDVSTDEARSAVLNILRRRDGWEVVIAWYEQASTSISAKFLTPTGWTNLAGAFAEAGRWEDAIEKFQIARPLYESFPDLYFIEGMYRAVMVVPPDFRLRVLNHNLVYGVVPLLEGDVAEEHRRNAIDLLSQAETRMVSYSALRAGQAREVKLWLSLRSRDDATRDFATKETQEALSDQARAVNIYHIARQFSAFQIDGPKLWTYLSSRLGLGGLSDDEWINFYFLAVDTLLPTQLLKFLDEHDAKLSSLVDARILTTARIAALMQDGGQAMRARTLLNVNRSAFSQGEAELIEAQISAAEGTDIRLQLVALYEQSPSLSNASALVSYLAGVKDFAALLPVAQEVYRLDRTAAHALNVVSALQHLSGRAPEIVAFLAPEGDIVRESEALRSALAWARLEVGDWRGAKSLNDSLLAEYPHIENHVGLDFNIAVKSGDWDHFHVIFEREWPVREKYDSSTLLLLAQLAGDSQASRIKAFELLKLAVDRGNGSARVLVSAYNAAVNLGMEDELTASWLALAASTDNEGIIQHITLRQIVEEVIPSNQRRSQSVVDSFGKSAAPIQLLASVLNLPLGRLFCAIPAANENQHDPRKRFVLPLFGSRIDYPPLTASGDIGLDVTAVLTLARLDLLDKTLSVFSHVYIAADTMPLLLKESRRIRFHQPSQIRLAETILEALDSAVLVSNSIPGTAPDWLIEEVGEELATALARAQAENGLIVASYPILKAGTLAEERADLGEYADRAITVRTFVHGLLAAGKIPKVLAEQADAKLAQFDRGEKLEAPSSFLGKFIYADTVAIRHLQQSGVLDALRPVRFQLYAPADLKDELEQTVAEAKERERTVAILDGARIALRRAMETDRVRLLPDRRPSEQLSELTSKGMGESFTAIGFLQSDSEISRLVVDDRYFTRLNHVVSDDNRPIASYSSLDVIDALSACDAMSVTDGLYQRNRLRSMGAAYVAVMLDEVLGSLLACSLENDVSIVETHELKTIRQSIALSCTVDASNVLDRQYLDSTHRVLTTALSALWTSDNCSIERAIAGSSWVLDNLARPIWTAAATVDGKPNHDVGIKIVALTTGTLLFQAVAWEAEKRRTFHTFVEERLLRPARRANMDFIDSIVSHITHHLLALLDLKTHPAGGERVVAMTISELPIWMHERLITHEKLGPLAKLSLAETIQFGSAEPISVSSLFEAAQSAARNGSFESAGAGGFRITRNTDSMSLQFRTDNGWENADVIELNGLLLSDSARVQRIAEVLRAYGPTFPEASSIKAVVTRRPLSESEFLSLMMERAGGVMASWARIARRGSTPPHVSTLAPSDLKYYVRLMGPLETQRTVSTYLSEVAGPYRTHLVQRDLTMGLRITMFGYVDSRLSPSILVSSVDNDTLWNALNSMGQIADPYSLAALVDITLSRSGDERFLKLAGTTLSLLCVDGDSQEQLYEPISVFARLALSEMQTAEGAAAVQPYWKRIAAWIQGGVVVEHHKTSRINVQSLRSWAHEQMNATSDITEIQDMYLEPSVTGAWMTGEACRCNVLRLVHEVVNAVTVTGVVVPEAERLQSLIDELHQTRRVTFLTSGPCTTLDDREDAELSESDRLFVAKRFEENAFSKAWAALASTNHLVRVSADCYRVGADALREARLQTDDPEWIEKALMLHQVANLATTSEDHNLADIVRDILVDAAAQSNTPERVVAVLNGIFLSAGSRRDYELRESWLQNATNLVAHAVPAGIPAGVAAAHLGLFSEAGKWRNGPASWPEIYTQAAS</sequence>
<dbReference type="eggNOG" id="COG1075">
    <property type="taxonomic scope" value="Bacteria"/>
</dbReference>
<gene>
    <name evidence="2" type="ordered locus">BC1002_0448</name>
</gene>
<evidence type="ECO:0000259" key="1">
    <source>
        <dbReference type="Pfam" id="PF24407"/>
    </source>
</evidence>
<dbReference type="InterPro" id="IPR056620">
    <property type="entry name" value="HTH_next_PIN-TPR-GreABC"/>
</dbReference>
<dbReference type="Gene3D" id="1.25.40.10">
    <property type="entry name" value="Tetratricopeptide repeat domain"/>
    <property type="match status" value="1"/>
</dbReference>
<evidence type="ECO:0000313" key="2">
    <source>
        <dbReference type="EMBL" id="ADG14549.1"/>
    </source>
</evidence>
<organism evidence="2 3">
    <name type="scientific">Paraburkholderia atlantica</name>
    <dbReference type="NCBI Taxonomy" id="2654982"/>
    <lineage>
        <taxon>Bacteria</taxon>
        <taxon>Pseudomonadati</taxon>
        <taxon>Pseudomonadota</taxon>
        <taxon>Betaproteobacteria</taxon>
        <taxon>Burkholderiales</taxon>
        <taxon>Burkholderiaceae</taxon>
        <taxon>Paraburkholderia</taxon>
    </lineage>
</organism>
<proteinExistence type="predicted"/>
<dbReference type="InterPro" id="IPR011990">
    <property type="entry name" value="TPR-like_helical_dom_sf"/>
</dbReference>
<dbReference type="SUPFAM" id="SSF48452">
    <property type="entry name" value="TPR-like"/>
    <property type="match status" value="1"/>
</dbReference>
<reference evidence="2 3" key="1">
    <citation type="submission" date="2010-04" db="EMBL/GenBank/DDBJ databases">
        <title>Complete sequence of chromosome 1 of Burkholderia sp. CCGE1002.</title>
        <authorList>
            <consortium name="US DOE Joint Genome Institute"/>
            <person name="Lucas S."/>
            <person name="Copeland A."/>
            <person name="Lapidus A."/>
            <person name="Cheng J.-F."/>
            <person name="Bruce D."/>
            <person name="Goodwin L."/>
            <person name="Pitluck S."/>
            <person name="Chertkov O."/>
            <person name="Detter J.C."/>
            <person name="Han C."/>
            <person name="Tapia R."/>
            <person name="Land M."/>
            <person name="Hauser L."/>
            <person name="Kyrpides N."/>
            <person name="Ovchinnikova G."/>
            <person name="Martinez-Romero E."/>
            <person name="Hernandez M.A.R."/>
            <person name="Tiedje J.M."/>
            <person name="Woyke T."/>
        </authorList>
    </citation>
    <scope>NUCLEOTIDE SEQUENCE [LARGE SCALE GENOMIC DNA]</scope>
    <source>
        <strain evidence="2 3">CCGE1002</strain>
    </source>
</reference>
<dbReference type="Proteomes" id="UP000002190">
    <property type="component" value="Chromosome 1"/>
</dbReference>
<dbReference type="Pfam" id="PF24407">
    <property type="entry name" value="HTH_upst_double_PIN"/>
    <property type="match status" value="1"/>
</dbReference>
<dbReference type="HOGENOM" id="CLU_233206_0_0_4"/>
<protein>
    <recommendedName>
        <fullName evidence="1">HTH domain-containing protein</fullName>
    </recommendedName>
</protein>